<dbReference type="AlphaFoldDB" id="A0A848IN15"/>
<accession>A0A848IN15</accession>
<sequence>MASGRTIAVGALSRPPRFSAGEKAPDAALREGADTILKSYADAAFHDAHRLAKVRSMFEGDTFAKPIRQILYIPDPANEAELVDGSDPRFRQPGAIEFGRQFTSAKLTEEALRGHLLEEELTGRRLKIDVFRTTLNGKFGSNELLFAVYHPDGSLMSHYFARALMSLA</sequence>
<evidence type="ECO:0000313" key="2">
    <source>
        <dbReference type="Proteomes" id="UP000544134"/>
    </source>
</evidence>
<organism evidence="1 2">
    <name type="scientific">Paraburkholderia polaris</name>
    <dbReference type="NCBI Taxonomy" id="2728848"/>
    <lineage>
        <taxon>Bacteria</taxon>
        <taxon>Pseudomonadati</taxon>
        <taxon>Pseudomonadota</taxon>
        <taxon>Betaproteobacteria</taxon>
        <taxon>Burkholderiales</taxon>
        <taxon>Burkholderiaceae</taxon>
        <taxon>Paraburkholderia</taxon>
    </lineage>
</organism>
<dbReference type="EMBL" id="JABBGJ010000031">
    <property type="protein sequence ID" value="NMM01579.1"/>
    <property type="molecule type" value="Genomic_DNA"/>
</dbReference>
<evidence type="ECO:0000313" key="1">
    <source>
        <dbReference type="EMBL" id="NMM01579.1"/>
    </source>
</evidence>
<gene>
    <name evidence="1" type="ORF">HHL24_27030</name>
</gene>
<proteinExistence type="predicted"/>
<reference evidence="1 2" key="1">
    <citation type="submission" date="2020-04" db="EMBL/GenBank/DDBJ databases">
        <title>Paraburkholderia sp. RP-4-7 isolated from soil.</title>
        <authorList>
            <person name="Dahal R.H."/>
        </authorList>
    </citation>
    <scope>NUCLEOTIDE SEQUENCE [LARGE SCALE GENOMIC DNA]</scope>
    <source>
        <strain evidence="1 2">RP-4-7</strain>
    </source>
</reference>
<protein>
    <submittedName>
        <fullName evidence="1">Uncharacterized protein</fullName>
    </submittedName>
</protein>
<keyword evidence="2" id="KW-1185">Reference proteome</keyword>
<dbReference type="RefSeq" id="WP_169488405.1">
    <property type="nucleotide sequence ID" value="NZ_JABBGJ010000031.1"/>
</dbReference>
<dbReference type="Proteomes" id="UP000544134">
    <property type="component" value="Unassembled WGS sequence"/>
</dbReference>
<comment type="caution">
    <text evidence="1">The sequence shown here is derived from an EMBL/GenBank/DDBJ whole genome shotgun (WGS) entry which is preliminary data.</text>
</comment>
<name>A0A848IN15_9BURK</name>